<accession>A0ABS1U3A9</accession>
<protein>
    <submittedName>
        <fullName evidence="2">PhoX family phosphatase</fullName>
    </submittedName>
</protein>
<dbReference type="SUPFAM" id="SSF63829">
    <property type="entry name" value="Calcium-dependent phosphotriesterase"/>
    <property type="match status" value="1"/>
</dbReference>
<reference evidence="2 3" key="1">
    <citation type="submission" date="2021-01" db="EMBL/GenBank/DDBJ databases">
        <title>Belnapia mucosa sp. nov. and Belnapia arida sp. nov., isolated from the Tabernas Desert (Almeria, Spain).</title>
        <authorList>
            <person name="Molina-Menor E."/>
            <person name="Vidal-Verdu A."/>
            <person name="Calonge A."/>
            <person name="Satari L."/>
            <person name="Pereto J."/>
            <person name="Porcar M."/>
        </authorList>
    </citation>
    <scope>NUCLEOTIDE SEQUENCE [LARGE SCALE GENOMIC DNA]</scope>
    <source>
        <strain evidence="2 3">T18</strain>
    </source>
</reference>
<feature type="region of interest" description="Disordered" evidence="1">
    <location>
        <begin position="605"/>
        <end position="645"/>
    </location>
</feature>
<dbReference type="EMBL" id="JAETWB010000005">
    <property type="protein sequence ID" value="MBL6079148.1"/>
    <property type="molecule type" value="Genomic_DNA"/>
</dbReference>
<comment type="caution">
    <text evidence="2">The sequence shown here is derived from an EMBL/GenBank/DDBJ whole genome shotgun (WGS) entry which is preliminary data.</text>
</comment>
<name>A0ABS1U3A9_9PROT</name>
<dbReference type="PANTHER" id="PTHR35399">
    <property type="entry name" value="SLR8030 PROTEIN"/>
    <property type="match status" value="1"/>
</dbReference>
<gene>
    <name evidence="2" type="ORF">JMJ56_14110</name>
</gene>
<dbReference type="Proteomes" id="UP000660885">
    <property type="component" value="Unassembled WGS sequence"/>
</dbReference>
<dbReference type="RefSeq" id="WP_202832400.1">
    <property type="nucleotide sequence ID" value="NZ_JAETWB010000005.1"/>
</dbReference>
<dbReference type="InterPro" id="IPR008557">
    <property type="entry name" value="PhoX"/>
</dbReference>
<dbReference type="Pfam" id="PF05787">
    <property type="entry name" value="PhoX"/>
    <property type="match status" value="1"/>
</dbReference>
<evidence type="ECO:0000256" key="1">
    <source>
        <dbReference type="SAM" id="MobiDB-lite"/>
    </source>
</evidence>
<evidence type="ECO:0000313" key="3">
    <source>
        <dbReference type="Proteomes" id="UP000660885"/>
    </source>
</evidence>
<dbReference type="PROSITE" id="PS51318">
    <property type="entry name" value="TAT"/>
    <property type="match status" value="1"/>
</dbReference>
<keyword evidence="3" id="KW-1185">Reference proteome</keyword>
<dbReference type="PANTHER" id="PTHR35399:SF2">
    <property type="entry name" value="DUF839 DOMAIN-CONTAINING PROTEIN"/>
    <property type="match status" value="1"/>
</dbReference>
<evidence type="ECO:0000313" key="2">
    <source>
        <dbReference type="EMBL" id="MBL6079148.1"/>
    </source>
</evidence>
<sequence length="645" mass="69025">MLPLDEPDFIEIEDIGSNPAPRETLAEIAGRRLSRRGVLAGATAAAALAAAGPALAEAAGPSSLGFGELSHRMSQRDAVAAGYEIQTVIRWGDPVLADAPAFDPAAQTAAAQAQQFGYNNDYLDFFPLPRGSGASDHGLLVVNHEYTNTNLMFAGLGAGRAAAQKANAGQAAVEQAAHGLSVVEIRRQDRRWVPVRDGGLNRRITAETPMRISGPAAGHERLKTNADPTGTRVLGTLNNCSGGNTPWGTVLTAEENFNVYFGGAAAETGAQRNHYKRYGIIPEANYAWPRYEPRFDLDREPNEPNRFGWVVEFDPYDPHSVPVKRTALGHFKHEACNHVVSADGRVVIYMGDDERYEYIYKFVTARPFVAGDAAANRDLLDEGTLYVARFQDDGTLAWLPLVHGEGPLTAANGFASQADVLIETRRAADLLGATPMDRPEDVEPNPATGRVYAMLTNNGSRTAQRLNAANPRPGNDHGHVVEIIPPGAGTGRVDHAAATGRWEIFLLAGKPGVDAGARYHRATSDQGWLSCPDNCAFDKHGRMWIATDGAPAAAGVADGLYAADTSGYGRALPRLFYQAPTGAEVCGPCFTLDGETIFLAIQHPGEDPGSSFERPSTRWPDFQEGMPPRPSVIAITRKGGGEIGS</sequence>
<organism evidence="2 3">
    <name type="scientific">Belnapia arida</name>
    <dbReference type="NCBI Taxonomy" id="2804533"/>
    <lineage>
        <taxon>Bacteria</taxon>
        <taxon>Pseudomonadati</taxon>
        <taxon>Pseudomonadota</taxon>
        <taxon>Alphaproteobacteria</taxon>
        <taxon>Acetobacterales</taxon>
        <taxon>Roseomonadaceae</taxon>
        <taxon>Belnapia</taxon>
    </lineage>
</organism>
<dbReference type="InterPro" id="IPR006311">
    <property type="entry name" value="TAT_signal"/>
</dbReference>
<proteinExistence type="predicted"/>